<comment type="caution">
    <text evidence="8">The sequence shown here is derived from an EMBL/GenBank/DDBJ whole genome shotgun (WGS) entry which is preliminary data.</text>
</comment>
<dbReference type="PANTHER" id="PTHR37937:SF1">
    <property type="entry name" value="CONJUGATIVE TRANSFER: DNA TRANSPORT"/>
    <property type="match status" value="1"/>
</dbReference>
<evidence type="ECO:0000256" key="6">
    <source>
        <dbReference type="SAM" id="Phobius"/>
    </source>
</evidence>
<sequence length="568" mass="62569">MNHYLVVKPSSDPFDRTFDNLSRSISPRSGAMLLACLGFIGLLALVSGTGGKKGKLAKGYFGGRAEKSVAKRIALKQMRERKKNAVSVWIGTPTSNPLGKSPLYLPDAQRGMAVLGAPGTGKTVSAIDQVAISVIEQGFPVILWDFKFPTQTSRLAAYAVKNGYELHIFAPGYPESEICNPLEFLKDDTDSMMARQFAEVMNQNFKRAGQTSEDGFFGPAGDQVMEAIMMLARGTEYPDLMMCQALASRTDLAKRVLERKDNLNPWVVASFGQLLSSAESEKTVSSILATANINFTRFMKADVLPAFCGKTTLPTVLEGKQLLVLGLDREKRDVLAPLIAAILHLLVNRNVSRKRSDPMFLIADEVPTLYLPALHHWLNENREDGLCTVLGFQNMVQMEKMYGKDLARAIVGGCATKIIFNPQDPESAKLFSDYIGSKEIKFKQKSRGRSGGKASTNISEQIQTKPLFEPSDFLQLPTGRCLLLNPHFRRGKAAYIPLLESIDLTADYKTILKWSETRWDKVRARLTERASLTPVTGEDLAARYTLASEMFPSATGNATDGDLFAAML</sequence>
<evidence type="ECO:0000256" key="1">
    <source>
        <dbReference type="ARBA" id="ARBA00004651"/>
    </source>
</evidence>
<dbReference type="RefSeq" id="WP_332865351.1">
    <property type="nucleotide sequence ID" value="NZ_JBAFSM010000020.1"/>
</dbReference>
<keyword evidence="9" id="KW-1185">Reference proteome</keyword>
<keyword evidence="4 6" id="KW-1133">Transmembrane helix</keyword>
<name>A0AAW9QWG8_9CHRO</name>
<gene>
    <name evidence="8" type="ORF">V0288_12165</name>
</gene>
<comment type="subcellular location">
    <subcellularLocation>
        <location evidence="1">Cell membrane</location>
        <topology evidence="1">Multi-pass membrane protein</topology>
    </subcellularLocation>
</comment>
<evidence type="ECO:0000256" key="4">
    <source>
        <dbReference type="ARBA" id="ARBA00022989"/>
    </source>
</evidence>
<feature type="transmembrane region" description="Helical" evidence="6">
    <location>
        <begin position="30"/>
        <end position="48"/>
    </location>
</feature>
<keyword evidence="2" id="KW-1003">Cell membrane</keyword>
<dbReference type="AlphaFoldDB" id="A0AAW9QWG8"/>
<evidence type="ECO:0000313" key="8">
    <source>
        <dbReference type="EMBL" id="MEG3437873.1"/>
    </source>
</evidence>
<evidence type="ECO:0000313" key="9">
    <source>
        <dbReference type="Proteomes" id="UP001328733"/>
    </source>
</evidence>
<accession>A0AAW9QWG8</accession>
<dbReference type="SUPFAM" id="SSF52540">
    <property type="entry name" value="P-loop containing nucleoside triphosphate hydrolases"/>
    <property type="match status" value="1"/>
</dbReference>
<evidence type="ECO:0000259" key="7">
    <source>
        <dbReference type="Pfam" id="PF10412"/>
    </source>
</evidence>
<dbReference type="Gene3D" id="3.40.50.300">
    <property type="entry name" value="P-loop containing nucleotide triphosphate hydrolases"/>
    <property type="match status" value="1"/>
</dbReference>
<dbReference type="Proteomes" id="UP001328733">
    <property type="component" value="Unassembled WGS sequence"/>
</dbReference>
<dbReference type="Pfam" id="PF10412">
    <property type="entry name" value="TrwB_AAD_bind"/>
    <property type="match status" value="1"/>
</dbReference>
<keyword evidence="8" id="KW-0238">DNA-binding</keyword>
<keyword evidence="5 6" id="KW-0472">Membrane</keyword>
<keyword evidence="3 6" id="KW-0812">Transmembrane</keyword>
<dbReference type="InterPro" id="IPR051539">
    <property type="entry name" value="T4SS-coupling_protein"/>
</dbReference>
<protein>
    <submittedName>
        <fullName evidence="8">Type IV secretion system DNA-binding domain-containing protein</fullName>
    </submittedName>
</protein>
<dbReference type="EMBL" id="JBAFSM010000020">
    <property type="protein sequence ID" value="MEG3437873.1"/>
    <property type="molecule type" value="Genomic_DNA"/>
</dbReference>
<organism evidence="8 9">
    <name type="scientific">Pannus brasiliensis CCIBt3594</name>
    <dbReference type="NCBI Taxonomy" id="1427578"/>
    <lineage>
        <taxon>Bacteria</taxon>
        <taxon>Bacillati</taxon>
        <taxon>Cyanobacteriota</taxon>
        <taxon>Cyanophyceae</taxon>
        <taxon>Oscillatoriophycideae</taxon>
        <taxon>Chroococcales</taxon>
        <taxon>Microcystaceae</taxon>
        <taxon>Pannus</taxon>
    </lineage>
</organism>
<evidence type="ECO:0000256" key="5">
    <source>
        <dbReference type="ARBA" id="ARBA00023136"/>
    </source>
</evidence>
<dbReference type="InterPro" id="IPR019476">
    <property type="entry name" value="T4SS_TraD_DNA-bd"/>
</dbReference>
<dbReference type="InterPro" id="IPR027417">
    <property type="entry name" value="P-loop_NTPase"/>
</dbReference>
<reference evidence="8 9" key="1">
    <citation type="submission" date="2024-01" db="EMBL/GenBank/DDBJ databases">
        <title>Genomic insights into the taxonomy and metabolism of the cyanobacterium Pannus brasiliensis CCIBt3594.</title>
        <authorList>
            <person name="Machado M."/>
            <person name="Botero N.B."/>
            <person name="Andreote A.P.D."/>
            <person name="Feitosa A.M.T."/>
            <person name="Popin R."/>
            <person name="Sivonen K."/>
            <person name="Fiore M.F."/>
        </authorList>
    </citation>
    <scope>NUCLEOTIDE SEQUENCE [LARGE SCALE GENOMIC DNA]</scope>
    <source>
        <strain evidence="8 9">CCIBt3594</strain>
    </source>
</reference>
<dbReference type="PANTHER" id="PTHR37937">
    <property type="entry name" value="CONJUGATIVE TRANSFER: DNA TRANSPORT"/>
    <property type="match status" value="1"/>
</dbReference>
<dbReference type="CDD" id="cd01127">
    <property type="entry name" value="TrwB_TraG_TraD_VirD4"/>
    <property type="match status" value="1"/>
</dbReference>
<dbReference type="GO" id="GO:0003677">
    <property type="term" value="F:DNA binding"/>
    <property type="evidence" value="ECO:0007669"/>
    <property type="project" value="UniProtKB-KW"/>
</dbReference>
<dbReference type="GO" id="GO:0005886">
    <property type="term" value="C:plasma membrane"/>
    <property type="evidence" value="ECO:0007669"/>
    <property type="project" value="UniProtKB-SubCell"/>
</dbReference>
<evidence type="ECO:0000256" key="3">
    <source>
        <dbReference type="ARBA" id="ARBA00022692"/>
    </source>
</evidence>
<proteinExistence type="predicted"/>
<evidence type="ECO:0000256" key="2">
    <source>
        <dbReference type="ARBA" id="ARBA00022475"/>
    </source>
</evidence>
<feature type="domain" description="Type IV secretion system coupling protein TraD DNA-binding" evidence="7">
    <location>
        <begin position="102"/>
        <end position="485"/>
    </location>
</feature>